<keyword evidence="3" id="KW-0813">Transport</keyword>
<feature type="region of interest" description="Disordered" evidence="5">
    <location>
        <begin position="1683"/>
        <end position="1708"/>
    </location>
</feature>
<feature type="region of interest" description="Disordered" evidence="5">
    <location>
        <begin position="654"/>
        <end position="683"/>
    </location>
</feature>
<dbReference type="PANTHER" id="PTHR10663">
    <property type="entry name" value="GUANYL-NUCLEOTIDE EXCHANGE FACTOR"/>
    <property type="match status" value="1"/>
</dbReference>
<dbReference type="InterPro" id="IPR016024">
    <property type="entry name" value="ARM-type_fold"/>
</dbReference>
<comment type="similarity">
    <text evidence="1">Belongs to the MON2 family.</text>
</comment>
<evidence type="ECO:0000313" key="11">
    <source>
        <dbReference type="Proteomes" id="UP001497525"/>
    </source>
</evidence>
<dbReference type="Proteomes" id="UP001497525">
    <property type="component" value="Unassembled WGS sequence"/>
</dbReference>
<evidence type="ECO:0000256" key="5">
    <source>
        <dbReference type="SAM" id="MobiDB-lite"/>
    </source>
</evidence>
<dbReference type="EMBL" id="CAXLJL010000600">
    <property type="protein sequence ID" value="CAL5139354.1"/>
    <property type="molecule type" value="Genomic_DNA"/>
</dbReference>
<sequence>MPEDKHALFIKLVEGFIQDYKSLVSETRRKYVPIKESAECQIAWLRAKLNSNDDLRQCLLSNSKQLMEPFLNGCLTKQPKIAAICLTAAQKIINWNCLSEAGAEALIQVLWALTDCNFEELRVLQTTILLLTTSAVVRDRMLAKAFSICLRLHLSKTNATVNTAAAAVRQCASAIFDRVVKEGSESPDKLLKPDEVIQMDPGTLNSAAKDAYSLFQDICLLLNDEPARWLVGITDISRTLGLELIESLALSYSGLFQQNVAFAYLLKTNLCPLVIKLFSSNLKARSNSSSTSSGLTEVASAALAAAAAVVTNSSASSSGEKPSFPMLVRLKRLIMVIVEQYFYLLNTECEIYLSLLMRFLDMDKVAWQRALALEVLYKFSAQPKLLRHMCMYYDMRKHSTKIFHELNNTLSQYIQMVLSSPSSSGDYIDLSQQNLAMNPPGPNQSMLYYKGVFFPIIQPKSSLLDLLDRTDAPVLQDGYCLSLAFHCLLRMIRSLETVINETQPNGDRPSSSPSVASSDASTDAPDVNLSKELISLSWYGFLSAFALLLEASADDKLTSDILVALHVMIGLSGKLQVETARDSFVTTLCKAALPGSYARSILPSQSKGKTGSSTLGIQAASTAVHEEVFERSPVVIVVTQGAGHSITITVPSTATVAHGSNPSSGHTSSSTHPSSTAEHAHSPSANGSLLITAKHLQTARAILAMAQVHGNVLGGSWSIVLTTLQNLVWMLGLKIEPAAQLFFKPLPSSATGSAQATPNASTVGRGMNLTAPTSSITSSSTVSNDLTALSAMLSTLFANSSKLSVDALGDLIMGLCQLCSEAVETASANKDPSQFPVAKLTEVGLVNIDRLNLWWDNVCCQLLSMCKLPHTGLRQLAADALVILIKQAIAVPQTPAFWKNEARTTVVLDPLSALSEVTYDDVREKQLECIQHMLHCWGEQIGTSWLRLIEIIGVIRESFKVDLIQTAFQCFKLIVTDYLSSLLPNCYPACVETAARFGQQKQDLNIALTAIGSILHLAGYFLQMEQIPSTLEESEKCPLSLEDLWINIFCKLADLCLDRRATIRKSACQTLFNTVECHSVRFAATTWSDLFWRVLFPLVKNVHQLYATAPVERDGRQNSLLIHHSRDTAAKQWAETVVLTLSGVAHLLTSKHDRLLTLEEFSRIWLTFLHAIQLNALTDSAEICSAAITALQTLLTLQISDTKQSTELWPPAWETWLKIGANAVELRGIEEDLTEVASAAELSTNTVKQGPGTAEEATKETGAMASTSHKLFLPTSSFMALYFDLFVPLFSRIRTNFEASDFTRLVHIVRLGVLSPLYVSYLYPHANTSLLPVIDDGTLSPLQESVIRCIDFLIQSISPADSDLRVHLPQLLHMLLSLAIYAVQIPRPGQSESRLEVVPLNYITFAEKCLQMAVDCYMNVEEWDDSCRAEIFEAIIKTLHKPMALKYACNSQSTWLLASRCFFQVVTAGMSMLTISDSTNGKKFIDSLKREDAAKPPSSIRSLCQEIADTLQDFLFYQQQPPSSLSVEEFQQHEELDCKFVNLISGLFLSSPAQLPDFFISRLVNLLSLGSVQASVVTFESDALSADVEYNLDVDSGSPAATDNWQTRLLSSLRKTDAAPKRSMTKGLGMAVRQTDVHCSGDPLTEGALNLDLDLDRLRQYAFRENFARLCFDKLLSHAFSPTTEPAPSAPTGNGTSSSNSNDDGESFQPTCNVSINVSRAAVRSILQRCRITLIQFYQASRLTGKCPLPRARLAEIAYVFRALTVMLTSLQSVSSQREVDPSTWLHVIEIYPHIVDCVLVTGGSQMTLALHRLLRLYGDLLRPACLSSGSANTETKIVNGT</sequence>
<feature type="region of interest" description="Disordered" evidence="5">
    <location>
        <begin position="500"/>
        <end position="524"/>
    </location>
</feature>
<organism evidence="10 11">
    <name type="scientific">Calicophoron daubneyi</name>
    <name type="common">Rumen fluke</name>
    <name type="synonym">Paramphistomum daubneyi</name>
    <dbReference type="NCBI Taxonomy" id="300641"/>
    <lineage>
        <taxon>Eukaryota</taxon>
        <taxon>Metazoa</taxon>
        <taxon>Spiralia</taxon>
        <taxon>Lophotrochozoa</taxon>
        <taxon>Platyhelminthes</taxon>
        <taxon>Trematoda</taxon>
        <taxon>Digenea</taxon>
        <taxon>Plagiorchiida</taxon>
        <taxon>Pronocephalata</taxon>
        <taxon>Paramphistomoidea</taxon>
        <taxon>Paramphistomidae</taxon>
        <taxon>Calicophoron</taxon>
    </lineage>
</organism>
<gene>
    <name evidence="10" type="ORF">CDAUBV1_LOCUS14383</name>
</gene>
<dbReference type="SUPFAM" id="SSF48371">
    <property type="entry name" value="ARM repeat"/>
    <property type="match status" value="1"/>
</dbReference>
<protein>
    <recommendedName>
        <fullName evidence="2">Protein MON2 homolog</fullName>
    </recommendedName>
</protein>
<keyword evidence="4" id="KW-0653">Protein transport</keyword>
<feature type="domain" description="Mon2/Sec7/BIG1-like HDS" evidence="6">
    <location>
        <begin position="907"/>
        <end position="972"/>
    </location>
</feature>
<feature type="domain" description="Mon2 C-terminal" evidence="8">
    <location>
        <begin position="1661"/>
        <end position="1824"/>
    </location>
</feature>
<feature type="domain" description="Mon2 C-terminal" evidence="8">
    <location>
        <begin position="1204"/>
        <end position="1579"/>
    </location>
</feature>
<dbReference type="InterPro" id="IPR032817">
    <property type="entry name" value="Mon2_C"/>
</dbReference>
<comment type="caution">
    <text evidence="10">The sequence shown here is derived from an EMBL/GenBank/DDBJ whole genome shotgun (WGS) entry which is preliminary data.</text>
</comment>
<dbReference type="InterPro" id="IPR032629">
    <property type="entry name" value="DCB_dom"/>
</dbReference>
<name>A0AAV2TSX0_CALDB</name>
<feature type="domain" description="Mon2/Sec7/BIG1-like dimerisation and cyclophilin-binding" evidence="9">
    <location>
        <begin position="10"/>
        <end position="182"/>
    </location>
</feature>
<evidence type="ECO:0000259" key="9">
    <source>
        <dbReference type="Pfam" id="PF16213"/>
    </source>
</evidence>
<dbReference type="InterPro" id="IPR032691">
    <property type="entry name" value="Mon2/Sec7/BIG1-like_HUS"/>
</dbReference>
<evidence type="ECO:0000256" key="4">
    <source>
        <dbReference type="ARBA" id="ARBA00022927"/>
    </source>
</evidence>
<feature type="domain" description="Mon2/Sec7/BIG1-like HUS" evidence="7">
    <location>
        <begin position="317"/>
        <end position="402"/>
    </location>
</feature>
<accession>A0AAV2TSX0</accession>
<proteinExistence type="inferred from homology"/>
<dbReference type="InterPro" id="IPR015403">
    <property type="entry name" value="Mon2/Sec7/BIG1-like_HDS"/>
</dbReference>
<dbReference type="GO" id="GO:0015031">
    <property type="term" value="P:protein transport"/>
    <property type="evidence" value="ECO:0007669"/>
    <property type="project" value="UniProtKB-KW"/>
</dbReference>
<evidence type="ECO:0000259" key="6">
    <source>
        <dbReference type="Pfam" id="PF09324"/>
    </source>
</evidence>
<dbReference type="Pfam" id="PF16213">
    <property type="entry name" value="DCB"/>
    <property type="match status" value="1"/>
</dbReference>
<evidence type="ECO:0000256" key="1">
    <source>
        <dbReference type="ARBA" id="ARBA00008144"/>
    </source>
</evidence>
<dbReference type="Pfam" id="PF12783">
    <property type="entry name" value="Sec7-like_HUS"/>
    <property type="match status" value="2"/>
</dbReference>
<dbReference type="Pfam" id="PF16206">
    <property type="entry name" value="Mon2_C"/>
    <property type="match status" value="3"/>
</dbReference>
<evidence type="ECO:0000259" key="7">
    <source>
        <dbReference type="Pfam" id="PF12783"/>
    </source>
</evidence>
<evidence type="ECO:0000256" key="2">
    <source>
        <dbReference type="ARBA" id="ARBA00017134"/>
    </source>
</evidence>
<reference evidence="10" key="1">
    <citation type="submission" date="2024-06" db="EMBL/GenBank/DDBJ databases">
        <authorList>
            <person name="Liu X."/>
            <person name="Lenzi L."/>
            <person name="Haldenby T S."/>
            <person name="Uol C."/>
        </authorList>
    </citation>
    <scope>NUCLEOTIDE SEQUENCE</scope>
</reference>
<evidence type="ECO:0000259" key="8">
    <source>
        <dbReference type="Pfam" id="PF16206"/>
    </source>
</evidence>
<evidence type="ECO:0000313" key="10">
    <source>
        <dbReference type="EMBL" id="CAL5139354.1"/>
    </source>
</evidence>
<feature type="domain" description="Mon2 C-terminal" evidence="8">
    <location>
        <begin position="976"/>
        <end position="1198"/>
    </location>
</feature>
<feature type="compositionally biased region" description="Low complexity" evidence="5">
    <location>
        <begin position="1683"/>
        <end position="1702"/>
    </location>
</feature>
<dbReference type="PANTHER" id="PTHR10663:SF333">
    <property type="entry name" value="PROTEIN MON2 HOMOLOG"/>
    <property type="match status" value="1"/>
</dbReference>
<evidence type="ECO:0000256" key="3">
    <source>
        <dbReference type="ARBA" id="ARBA00022448"/>
    </source>
</evidence>
<feature type="compositionally biased region" description="Low complexity" evidence="5">
    <location>
        <begin position="509"/>
        <end position="524"/>
    </location>
</feature>
<dbReference type="Pfam" id="PF09324">
    <property type="entry name" value="Sec7-like_HDS"/>
    <property type="match status" value="1"/>
</dbReference>
<feature type="compositionally biased region" description="Low complexity" evidence="5">
    <location>
        <begin position="658"/>
        <end position="683"/>
    </location>
</feature>
<feature type="domain" description="Mon2/Sec7/BIG1-like HUS" evidence="7">
    <location>
        <begin position="207"/>
        <end position="281"/>
    </location>
</feature>